<dbReference type="STRING" id="1122198.SAMN02745729_101345"/>
<evidence type="ECO:0000259" key="2">
    <source>
        <dbReference type="PROSITE" id="PS50983"/>
    </source>
</evidence>
<keyword evidence="4" id="KW-1185">Reference proteome</keyword>
<dbReference type="Pfam" id="PF01497">
    <property type="entry name" value="Peripla_BP_2"/>
    <property type="match status" value="1"/>
</dbReference>
<dbReference type="RefSeq" id="WP_091822114.1">
    <property type="nucleotide sequence ID" value="NZ_FNRJ01000001.1"/>
</dbReference>
<feature type="domain" description="Fe/B12 periplasmic-binding" evidence="2">
    <location>
        <begin position="31"/>
        <end position="280"/>
    </location>
</feature>
<name>A0A1H3Y3U2_9GAMM</name>
<dbReference type="EMBL" id="FNRJ01000001">
    <property type="protein sequence ID" value="SEA05488.1"/>
    <property type="molecule type" value="Genomic_DNA"/>
</dbReference>
<evidence type="ECO:0000313" key="4">
    <source>
        <dbReference type="Proteomes" id="UP000242469"/>
    </source>
</evidence>
<dbReference type="InterPro" id="IPR002491">
    <property type="entry name" value="ABC_transptr_periplasmic_BD"/>
</dbReference>
<organism evidence="3 4">
    <name type="scientific">Marinobacterium iners DSM 11526</name>
    <dbReference type="NCBI Taxonomy" id="1122198"/>
    <lineage>
        <taxon>Bacteria</taxon>
        <taxon>Pseudomonadati</taxon>
        <taxon>Pseudomonadota</taxon>
        <taxon>Gammaproteobacteria</taxon>
        <taxon>Oceanospirillales</taxon>
        <taxon>Oceanospirillaceae</taxon>
        <taxon>Marinobacterium</taxon>
    </lineage>
</organism>
<protein>
    <submittedName>
        <fullName evidence="3">Iron complex transport system substrate-binding protein</fullName>
    </submittedName>
</protein>
<evidence type="ECO:0000256" key="1">
    <source>
        <dbReference type="SAM" id="SignalP"/>
    </source>
</evidence>
<dbReference type="Gene3D" id="3.40.50.1980">
    <property type="entry name" value="Nitrogenase molybdenum iron protein domain"/>
    <property type="match status" value="2"/>
</dbReference>
<sequence length="280" mass="29566">MSARLKKNLARLTLFLVVGSAIPAVQAEVRRIISTDGATTEMLLALGLDASLVAVDVTSTLPEHLSSLPSVGYHRALSAEGIMSLNPDVLAGSMHMGPASVVEQIRAAGVQLIRLPPSLDLDQLEANIQQLSDELNGDAAVQALKSELQAQRVQLERQTLPGTRAVFLMAGESRLRLAGSGTSGNALLSLIGADNQADFENYRTVTAEAILALQPELIVLSGENDQATADRLLKQAPMLAHTPAAQNGHVFTVDGRTLVSGIGLAALREALRITALMEDD</sequence>
<keyword evidence="1" id="KW-0732">Signal</keyword>
<dbReference type="OrthoDB" id="9797736at2"/>
<dbReference type="PANTHER" id="PTHR30535:SF4">
    <property type="entry name" value="HEMIN-BINDING PERIPLASMIC PROTEIN HMUT"/>
    <property type="match status" value="1"/>
</dbReference>
<dbReference type="SUPFAM" id="SSF53807">
    <property type="entry name" value="Helical backbone' metal receptor"/>
    <property type="match status" value="1"/>
</dbReference>
<feature type="signal peptide" evidence="1">
    <location>
        <begin position="1"/>
        <end position="27"/>
    </location>
</feature>
<dbReference type="Proteomes" id="UP000242469">
    <property type="component" value="Unassembled WGS sequence"/>
</dbReference>
<feature type="chain" id="PRO_5017471000" evidence="1">
    <location>
        <begin position="28"/>
        <end position="280"/>
    </location>
</feature>
<dbReference type="PROSITE" id="PS50983">
    <property type="entry name" value="FE_B12_PBP"/>
    <property type="match status" value="1"/>
</dbReference>
<accession>A0A1H3Y3U2</accession>
<dbReference type="InterPro" id="IPR050902">
    <property type="entry name" value="ABC_Transporter_SBP"/>
</dbReference>
<dbReference type="AlphaFoldDB" id="A0A1H3Y3U2"/>
<proteinExistence type="predicted"/>
<gene>
    <name evidence="3" type="ORF">SAMN02745729_101345</name>
</gene>
<evidence type="ECO:0000313" key="3">
    <source>
        <dbReference type="EMBL" id="SEA05488.1"/>
    </source>
</evidence>
<reference evidence="4" key="1">
    <citation type="submission" date="2016-10" db="EMBL/GenBank/DDBJ databases">
        <authorList>
            <person name="Varghese N."/>
            <person name="Submissions S."/>
        </authorList>
    </citation>
    <scope>NUCLEOTIDE SEQUENCE [LARGE SCALE GENOMIC DNA]</scope>
    <source>
        <strain evidence="4">DSM 11526</strain>
    </source>
</reference>
<dbReference type="PANTHER" id="PTHR30535">
    <property type="entry name" value="VITAMIN B12-BINDING PROTEIN"/>
    <property type="match status" value="1"/>
</dbReference>